<evidence type="ECO:0000313" key="2">
    <source>
        <dbReference type="Proteomes" id="UP000007800"/>
    </source>
</evidence>
<dbReference type="AlphaFoldDB" id="C5LPH0"/>
<reference evidence="1 2" key="1">
    <citation type="submission" date="2008-07" db="EMBL/GenBank/DDBJ databases">
        <authorList>
            <person name="El-Sayed N."/>
            <person name="Caler E."/>
            <person name="Inman J."/>
            <person name="Amedeo P."/>
            <person name="Hass B."/>
            <person name="Wortman J."/>
        </authorList>
    </citation>
    <scope>NUCLEOTIDE SEQUENCE [LARGE SCALE GENOMIC DNA]</scope>
    <source>
        <strain evidence="2">ATCC 50983 / TXsc</strain>
    </source>
</reference>
<protein>
    <submittedName>
        <fullName evidence="1">Uncharacterized protein</fullName>
    </submittedName>
</protein>
<dbReference type="Proteomes" id="UP000007800">
    <property type="component" value="Unassembled WGS sequence"/>
</dbReference>
<name>C5LPH0_PERM5</name>
<sequence length="51" mass="5672">MRFGVRHGRQIEAHMQAAPMPRPVGVKYDPGNLSMNSIDCISLHVVNAGRR</sequence>
<dbReference type="InParanoid" id="C5LPH0"/>
<organism evidence="2">
    <name type="scientific">Perkinsus marinus (strain ATCC 50983 / TXsc)</name>
    <dbReference type="NCBI Taxonomy" id="423536"/>
    <lineage>
        <taxon>Eukaryota</taxon>
        <taxon>Sar</taxon>
        <taxon>Alveolata</taxon>
        <taxon>Perkinsozoa</taxon>
        <taxon>Perkinsea</taxon>
        <taxon>Perkinsida</taxon>
        <taxon>Perkinsidae</taxon>
        <taxon>Perkinsus</taxon>
    </lineage>
</organism>
<dbReference type="EMBL" id="GG684148">
    <property type="protein sequence ID" value="EER01379.1"/>
    <property type="molecule type" value="Genomic_DNA"/>
</dbReference>
<gene>
    <name evidence="1" type="ORF">Pmar_PMAR009778</name>
</gene>
<dbReference type="RefSeq" id="XP_002768661.1">
    <property type="nucleotide sequence ID" value="XM_002768615.1"/>
</dbReference>
<accession>C5LPH0</accession>
<proteinExistence type="predicted"/>
<evidence type="ECO:0000313" key="1">
    <source>
        <dbReference type="EMBL" id="EER01379.1"/>
    </source>
</evidence>
<dbReference type="GeneID" id="9039848"/>
<keyword evidence="2" id="KW-1185">Reference proteome</keyword>